<proteinExistence type="inferred from homology"/>
<evidence type="ECO:0000256" key="6">
    <source>
        <dbReference type="SAM" id="Phobius"/>
    </source>
</evidence>
<feature type="domain" description="EamA" evidence="7">
    <location>
        <begin position="10"/>
        <end position="139"/>
    </location>
</feature>
<evidence type="ECO:0000256" key="4">
    <source>
        <dbReference type="ARBA" id="ARBA00022989"/>
    </source>
</evidence>
<dbReference type="RefSeq" id="WP_161861040.1">
    <property type="nucleotide sequence ID" value="NZ_CP046620.1"/>
</dbReference>
<comment type="similarity">
    <text evidence="2">Belongs to the EamA transporter family.</text>
</comment>
<feature type="transmembrane region" description="Helical" evidence="6">
    <location>
        <begin position="151"/>
        <end position="171"/>
    </location>
</feature>
<evidence type="ECO:0000256" key="1">
    <source>
        <dbReference type="ARBA" id="ARBA00004141"/>
    </source>
</evidence>
<feature type="transmembrane region" description="Helical" evidence="6">
    <location>
        <begin position="213"/>
        <end position="236"/>
    </location>
</feature>
<organism evidence="8 9">
    <name type="scientific">Algicella marina</name>
    <dbReference type="NCBI Taxonomy" id="2683284"/>
    <lineage>
        <taxon>Bacteria</taxon>
        <taxon>Pseudomonadati</taxon>
        <taxon>Pseudomonadota</taxon>
        <taxon>Alphaproteobacteria</taxon>
        <taxon>Rhodobacterales</taxon>
        <taxon>Paracoccaceae</taxon>
        <taxon>Algicella</taxon>
    </lineage>
</organism>
<dbReference type="InterPro" id="IPR050638">
    <property type="entry name" value="AA-Vitamin_Transporters"/>
</dbReference>
<dbReference type="InterPro" id="IPR037185">
    <property type="entry name" value="EmrE-like"/>
</dbReference>
<feature type="transmembrane region" description="Helical" evidence="6">
    <location>
        <begin position="269"/>
        <end position="289"/>
    </location>
</feature>
<keyword evidence="9" id="KW-1185">Reference proteome</keyword>
<feature type="domain" description="EamA" evidence="7">
    <location>
        <begin position="153"/>
        <end position="286"/>
    </location>
</feature>
<dbReference type="EMBL" id="CP046620">
    <property type="protein sequence ID" value="QHQ34471.1"/>
    <property type="molecule type" value="Genomic_DNA"/>
</dbReference>
<feature type="transmembrane region" description="Helical" evidence="6">
    <location>
        <begin position="98"/>
        <end position="117"/>
    </location>
</feature>
<feature type="transmembrane region" description="Helical" evidence="6">
    <location>
        <begin position="124"/>
        <end position="145"/>
    </location>
</feature>
<accession>A0A6P1SYA3</accession>
<feature type="transmembrane region" description="Helical" evidence="6">
    <location>
        <begin position="72"/>
        <end position="92"/>
    </location>
</feature>
<dbReference type="AlphaFoldDB" id="A0A6P1SYA3"/>
<dbReference type="PANTHER" id="PTHR32322">
    <property type="entry name" value="INNER MEMBRANE TRANSPORTER"/>
    <property type="match status" value="1"/>
</dbReference>
<dbReference type="SUPFAM" id="SSF103481">
    <property type="entry name" value="Multidrug resistance efflux transporter EmrE"/>
    <property type="match status" value="2"/>
</dbReference>
<evidence type="ECO:0000313" key="9">
    <source>
        <dbReference type="Proteomes" id="UP000464495"/>
    </source>
</evidence>
<gene>
    <name evidence="8" type="ORF">GO499_04355</name>
</gene>
<protein>
    <submittedName>
        <fullName evidence="8">EamA family transporter</fullName>
    </submittedName>
</protein>
<keyword evidence="4 6" id="KW-1133">Transmembrane helix</keyword>
<feature type="transmembrane region" description="Helical" evidence="6">
    <location>
        <begin position="41"/>
        <end position="60"/>
    </location>
</feature>
<feature type="transmembrane region" description="Helical" evidence="6">
    <location>
        <begin position="183"/>
        <end position="207"/>
    </location>
</feature>
<evidence type="ECO:0000259" key="7">
    <source>
        <dbReference type="Pfam" id="PF00892"/>
    </source>
</evidence>
<feature type="transmembrane region" description="Helical" evidence="6">
    <location>
        <begin position="245"/>
        <end position="263"/>
    </location>
</feature>
<reference evidence="8 9" key="1">
    <citation type="submission" date="2019-12" db="EMBL/GenBank/DDBJ databases">
        <title>Complete genome sequence of Algicella marina strain 9Alg 56(T) isolated from the red alga Tichocarpus crinitus.</title>
        <authorList>
            <person name="Kim S.-G."/>
            <person name="Nedashkovskaya O.I."/>
        </authorList>
    </citation>
    <scope>NUCLEOTIDE SEQUENCE [LARGE SCALE GENOMIC DNA]</scope>
    <source>
        <strain evidence="8 9">9Alg 56</strain>
    </source>
</reference>
<evidence type="ECO:0000313" key="8">
    <source>
        <dbReference type="EMBL" id="QHQ34471.1"/>
    </source>
</evidence>
<keyword evidence="5 6" id="KW-0472">Membrane</keyword>
<dbReference type="PANTHER" id="PTHR32322:SF2">
    <property type="entry name" value="EAMA DOMAIN-CONTAINING PROTEIN"/>
    <property type="match status" value="1"/>
</dbReference>
<keyword evidence="3 6" id="KW-0812">Transmembrane</keyword>
<dbReference type="Pfam" id="PF00892">
    <property type="entry name" value="EamA"/>
    <property type="match status" value="2"/>
</dbReference>
<dbReference type="GO" id="GO:0016020">
    <property type="term" value="C:membrane"/>
    <property type="evidence" value="ECO:0007669"/>
    <property type="project" value="UniProtKB-SubCell"/>
</dbReference>
<dbReference type="Proteomes" id="UP000464495">
    <property type="component" value="Chromosome"/>
</dbReference>
<comment type="subcellular location">
    <subcellularLocation>
        <location evidence="1">Membrane</location>
        <topology evidence="1">Multi-pass membrane protein</topology>
    </subcellularLocation>
</comment>
<feature type="transmembrane region" description="Helical" evidence="6">
    <location>
        <begin position="7"/>
        <end position="29"/>
    </location>
</feature>
<evidence type="ECO:0000256" key="5">
    <source>
        <dbReference type="ARBA" id="ARBA00023136"/>
    </source>
</evidence>
<dbReference type="KEGG" id="amaq:GO499_04355"/>
<evidence type="ECO:0000256" key="2">
    <source>
        <dbReference type="ARBA" id="ARBA00007362"/>
    </source>
</evidence>
<name>A0A6P1SYA3_9RHOB</name>
<sequence>MTRPPALAWLAIAVTVTIWASFLVVTRAAMTSQLGPVEVGLIRSGVGALFFLPLILRRGLRPPGAGWRELTLIPLCGGFLFVIFLGLGLQRAPVADSGVFTPSMLPVYVAVLSALFLGERFTRLRLAGFALIVFGAVAVGGFSALSRSGDVWSGHLLFTLASISWAVYTLVFRLSGLRAEDGAAILSFWSALAFLAVGLFTGISFAGVGAGPLAIQILFQGVLSGFVANFTFFYAVHHLGPSRSAAFAALVPVLAALGGWLFLGEPIGLLKATGIAIVVAGVLLASGVFRARSTSGLRP</sequence>
<dbReference type="InterPro" id="IPR000620">
    <property type="entry name" value="EamA_dom"/>
</dbReference>
<evidence type="ECO:0000256" key="3">
    <source>
        <dbReference type="ARBA" id="ARBA00022692"/>
    </source>
</evidence>